<gene>
    <name evidence="3" type="ORF">UFOPK3376_02402</name>
</gene>
<name>A0A6J7F3V8_9ZZZZ</name>
<reference evidence="3" key="1">
    <citation type="submission" date="2020-05" db="EMBL/GenBank/DDBJ databases">
        <authorList>
            <person name="Chiriac C."/>
            <person name="Salcher M."/>
            <person name="Ghai R."/>
            <person name="Kavagutti S V."/>
        </authorList>
    </citation>
    <scope>NUCLEOTIDE SEQUENCE</scope>
</reference>
<dbReference type="SUPFAM" id="SSF47090">
    <property type="entry name" value="PGBD-like"/>
    <property type="match status" value="1"/>
</dbReference>
<proteinExistence type="predicted"/>
<organism evidence="3">
    <name type="scientific">freshwater metagenome</name>
    <dbReference type="NCBI Taxonomy" id="449393"/>
    <lineage>
        <taxon>unclassified sequences</taxon>
        <taxon>metagenomes</taxon>
        <taxon>ecological metagenomes</taxon>
    </lineage>
</organism>
<sequence>MANAGRSGSANPANATSGGASAAGAAGSTTTRTAQTITSVIAVGSSVGPGDVIYTVDNLSVIALSGALPAWRTLSTASTNGADIQQLESGLVALGYDPDGTVTVDQHFDAKTAAMVKAWQTGRGETATGSVALGSVVFVPSATTVLEVTAKVGDQVGDGSKILVLAADSQQVVIDVPNGHEANVVPGLSVAIGSGAGTVTLLRSTVRSGAVVVQALITPTAPIQGVANGASVPVTISFNTLQGVLIAPSQALLSRLDGSYAVQIQAADGTVTWHTVELLGVSGGKVGIRGDGIAAGALVLVPA</sequence>
<evidence type="ECO:0000313" key="3">
    <source>
        <dbReference type="EMBL" id="CAB4886879.1"/>
    </source>
</evidence>
<dbReference type="Pfam" id="PF01471">
    <property type="entry name" value="PG_binding_1"/>
    <property type="match status" value="1"/>
</dbReference>
<feature type="domain" description="Peptidoglycan binding-like" evidence="2">
    <location>
        <begin position="80"/>
        <end position="130"/>
    </location>
</feature>
<accession>A0A6J7F3V8</accession>
<dbReference type="InterPro" id="IPR036365">
    <property type="entry name" value="PGBD-like_sf"/>
</dbReference>
<dbReference type="Gene3D" id="2.40.420.20">
    <property type="match status" value="1"/>
</dbReference>
<dbReference type="EMBL" id="CAFBLP010000075">
    <property type="protein sequence ID" value="CAB4886879.1"/>
    <property type="molecule type" value="Genomic_DNA"/>
</dbReference>
<evidence type="ECO:0000256" key="1">
    <source>
        <dbReference type="SAM" id="MobiDB-lite"/>
    </source>
</evidence>
<dbReference type="Gene3D" id="1.10.101.10">
    <property type="entry name" value="PGBD-like superfamily/PGBD"/>
    <property type="match status" value="1"/>
</dbReference>
<feature type="region of interest" description="Disordered" evidence="1">
    <location>
        <begin position="1"/>
        <end position="29"/>
    </location>
</feature>
<dbReference type="InterPro" id="IPR002477">
    <property type="entry name" value="Peptidoglycan-bd-like"/>
</dbReference>
<dbReference type="InterPro" id="IPR036366">
    <property type="entry name" value="PGBDSf"/>
</dbReference>
<evidence type="ECO:0000259" key="2">
    <source>
        <dbReference type="Pfam" id="PF01471"/>
    </source>
</evidence>
<dbReference type="AlphaFoldDB" id="A0A6J7F3V8"/>
<feature type="compositionally biased region" description="Low complexity" evidence="1">
    <location>
        <begin position="7"/>
        <end position="29"/>
    </location>
</feature>
<protein>
    <submittedName>
        <fullName evidence="3">Unannotated protein</fullName>
    </submittedName>
</protein>